<dbReference type="InterPro" id="IPR036938">
    <property type="entry name" value="PAP2/HPO_sf"/>
</dbReference>
<dbReference type="InterPro" id="IPR000326">
    <property type="entry name" value="PAP2/HPO"/>
</dbReference>
<protein>
    <submittedName>
        <fullName evidence="3">Putative acid phosphatase</fullName>
    </submittedName>
</protein>
<keyword evidence="1" id="KW-0812">Transmembrane</keyword>
<feature type="transmembrane region" description="Helical" evidence="1">
    <location>
        <begin position="157"/>
        <end position="175"/>
    </location>
</feature>
<feature type="domain" description="Phosphatidic acid phosphatase type 2/haloperoxidase" evidence="2">
    <location>
        <begin position="16"/>
        <end position="143"/>
    </location>
</feature>
<dbReference type="EMBL" id="LT603730">
    <property type="protein sequence ID" value="SCA96249.1"/>
    <property type="molecule type" value="Genomic_DNA"/>
</dbReference>
<feature type="transmembrane region" description="Helical" evidence="1">
    <location>
        <begin position="128"/>
        <end position="145"/>
    </location>
</feature>
<evidence type="ECO:0000259" key="2">
    <source>
        <dbReference type="SMART" id="SM00014"/>
    </source>
</evidence>
<dbReference type="SMART" id="SM00014">
    <property type="entry name" value="acidPPc"/>
    <property type="match status" value="1"/>
</dbReference>
<feature type="transmembrane region" description="Helical" evidence="1">
    <location>
        <begin position="72"/>
        <end position="90"/>
    </location>
</feature>
<reference evidence="3" key="2">
    <citation type="submission" date="2016-08" db="EMBL/GenBank/DDBJ databases">
        <title>Klebsiella loci capsule.</title>
        <authorList>
            <person name="Holt K.E."/>
            <person name="Thomson N.R."/>
        </authorList>
    </citation>
    <scope>NUCLEOTIDE SEQUENCE</scope>
    <source>
        <strain evidence="3">INF269</strain>
    </source>
</reference>
<dbReference type="Gene3D" id="1.20.144.10">
    <property type="entry name" value="Phosphatidic acid phosphatase type 2/haloperoxidase"/>
    <property type="match status" value="1"/>
</dbReference>
<name>A0A1C3T090_KLEPN</name>
<feature type="transmembrane region" description="Helical" evidence="1">
    <location>
        <begin position="6"/>
        <end position="28"/>
    </location>
</feature>
<gene>
    <name evidence="3" type="primary">cpsACP</name>
    <name evidence="3" type="synonym">KL3_00002</name>
</gene>
<feature type="transmembrane region" description="Helical" evidence="1">
    <location>
        <begin position="40"/>
        <end position="60"/>
    </location>
</feature>
<sequence length="230" mass="25080">MNWQLISFFGDSTVLLPSAAALFIVLMLRKTSRLLAWQWSLLFGITGAIVCASKLAFMGWGLGIRELDYTGFSGHSALSAAYWPIFLWLLSARFSAGLQKAAVATGYILAAVVGYSRLVIHAHSVSEVIAGLLLGAAGSALFLILQKSTSDSVYKTIPWGGVACLIMVPLVLLHSGSKAPTQSLLGQIATVIGPLDKPFTREDLHKQAWYSPFVLQEKLSFRRLIRQIRK</sequence>
<dbReference type="AlphaFoldDB" id="A0A1C3T090"/>
<keyword evidence="1" id="KW-1133">Transmembrane helix</keyword>
<accession>A0A1C3T090</accession>
<feature type="transmembrane region" description="Helical" evidence="1">
    <location>
        <begin position="102"/>
        <end position="122"/>
    </location>
</feature>
<evidence type="ECO:0000313" key="3">
    <source>
        <dbReference type="EMBL" id="SCA96249.1"/>
    </source>
</evidence>
<keyword evidence="1" id="KW-0472">Membrane</keyword>
<reference evidence="3" key="1">
    <citation type="submission" date="2016-07" db="EMBL/GenBank/DDBJ databases">
        <authorList>
            <person name="Informatics P."/>
        </authorList>
    </citation>
    <scope>NUCLEOTIDE SEQUENCE</scope>
    <source>
        <strain evidence="3">INF269</strain>
    </source>
</reference>
<dbReference type="Pfam" id="PF01569">
    <property type="entry name" value="PAP2"/>
    <property type="match status" value="1"/>
</dbReference>
<dbReference type="SUPFAM" id="SSF48317">
    <property type="entry name" value="Acid phosphatase/Vanadium-dependent haloperoxidase"/>
    <property type="match status" value="1"/>
</dbReference>
<organism evidence="3">
    <name type="scientific">Klebsiella pneumoniae</name>
    <dbReference type="NCBI Taxonomy" id="573"/>
    <lineage>
        <taxon>Bacteria</taxon>
        <taxon>Pseudomonadati</taxon>
        <taxon>Pseudomonadota</taxon>
        <taxon>Gammaproteobacteria</taxon>
        <taxon>Enterobacterales</taxon>
        <taxon>Enterobacteriaceae</taxon>
        <taxon>Klebsiella/Raoultella group</taxon>
        <taxon>Klebsiella</taxon>
        <taxon>Klebsiella pneumoniae complex</taxon>
    </lineage>
</organism>
<evidence type="ECO:0000256" key="1">
    <source>
        <dbReference type="SAM" id="Phobius"/>
    </source>
</evidence>
<proteinExistence type="predicted"/>